<evidence type="ECO:0000313" key="2">
    <source>
        <dbReference type="EMBL" id="CAI3985870.1"/>
    </source>
</evidence>
<organism evidence="2">
    <name type="scientific">Cladocopium goreaui</name>
    <dbReference type="NCBI Taxonomy" id="2562237"/>
    <lineage>
        <taxon>Eukaryota</taxon>
        <taxon>Sar</taxon>
        <taxon>Alveolata</taxon>
        <taxon>Dinophyceae</taxon>
        <taxon>Suessiales</taxon>
        <taxon>Symbiodiniaceae</taxon>
        <taxon>Cladocopium</taxon>
    </lineage>
</organism>
<dbReference type="EMBL" id="CAMXCT010001024">
    <property type="protein sequence ID" value="CAI3985870.1"/>
    <property type="molecule type" value="Genomic_DNA"/>
</dbReference>
<comment type="caution">
    <text evidence="2">The sequence shown here is derived from an EMBL/GenBank/DDBJ whole genome shotgun (WGS) entry which is preliminary data.</text>
</comment>
<feature type="compositionally biased region" description="Basic and acidic residues" evidence="1">
    <location>
        <begin position="301"/>
        <end position="317"/>
    </location>
</feature>
<keyword evidence="5" id="KW-1185">Reference proteome</keyword>
<dbReference type="EMBL" id="CAMXCT020001024">
    <property type="protein sequence ID" value="CAL1139245.1"/>
    <property type="molecule type" value="Genomic_DNA"/>
</dbReference>
<reference evidence="3" key="2">
    <citation type="submission" date="2024-04" db="EMBL/GenBank/DDBJ databases">
        <authorList>
            <person name="Chen Y."/>
            <person name="Shah S."/>
            <person name="Dougan E. K."/>
            <person name="Thang M."/>
            <person name="Chan C."/>
        </authorList>
    </citation>
    <scope>NUCLEOTIDE SEQUENCE [LARGE SCALE GENOMIC DNA]</scope>
</reference>
<evidence type="ECO:0000313" key="3">
    <source>
        <dbReference type="EMBL" id="CAL1139245.1"/>
    </source>
</evidence>
<feature type="region of interest" description="Disordered" evidence="1">
    <location>
        <begin position="602"/>
        <end position="641"/>
    </location>
</feature>
<feature type="region of interest" description="Disordered" evidence="1">
    <location>
        <begin position="872"/>
        <end position="900"/>
    </location>
</feature>
<feature type="compositionally biased region" description="Polar residues" evidence="1">
    <location>
        <begin position="604"/>
        <end position="615"/>
    </location>
</feature>
<sequence>MKKSNVNELKTGLLDGGATNALRVGTAQELADAVPVQVELAAGTAQLFQDPNTGTLLTKEAVEPIVPLRGLINLGYRIQWDTNGCVIEHGKHGRIKCWLRNGCPVVLENHALLLIDEIEGYERFQRLGPKIAMGQVTEEVMEWWSQRFPLVPESVVQYMVGQGESWDSSQLPWNRKMRKRFQGAKGLVIHLFAGGGNSCKDWEKGWPSGYEMDPAGYAGEKQAPSFWAWPEWEYVSADQQLVMLGSWSEKGGAGPGESWGDGLEEDEYALWPEENAEEPPSAGAPKVCEERPSGESSLSVEEGKVHGEKERVDPLKAHVDELSQPLRVRHVTLATTLTSRRAGEVQHGLNSYPHQSVPGVPGQDEPQDDYEPSIAPTDINGALDDGVDPSGLLDDGVELSGLLEDGVDPSGPLEGGDDPSGALDAGNDPAGREIGGSDAGNVDGQRKPLGGRLEQVFVEQHASIQAKIQDLLGEDPSTEVRSLALAKVTAMEKTTAACALLALAVEMKLTHADDDAWAPTTTAVLAAAVMAFFYWLRELIRCFELVIADPCIGCGSLGSEEGRGLRDVFIPQVRSPVSSFAESVQWLKDYVQWKDARAARRAATNESSTVHQVTTLDLPENSGGLGEEQSRNKQERQEGSQYYPRVKAMAMSKAKAAASSAAGTGSAGSGYGVGGFGGVNINVNVHTTTEDAAGSMGTVGAVRKPSVGAVGKPSVGAGTDPSDGINLPTASGVIGPGPWHMAAFSQPPTVTKDKWSEVSMEGLNGGKFLVRTHGAARYQGFHPLHKGCPSGGNKLEPARVQIRFPVHQEERSEPIVIVNDWRDAPTREREYQWRGYTFFKLKNEERTLPSDLPPEFPSSTYVAAGDGVTYTGGDGARGPRAGPVIEPPMPAGGSRASRPLTREDCWEHIYDGPVEEV</sequence>
<dbReference type="EMBL" id="CAMXCT030001024">
    <property type="protein sequence ID" value="CAL4773182.1"/>
    <property type="molecule type" value="Genomic_DNA"/>
</dbReference>
<feature type="compositionally biased region" description="Basic and acidic residues" evidence="1">
    <location>
        <begin position="628"/>
        <end position="638"/>
    </location>
</feature>
<name>A0A9P1C721_9DINO</name>
<feature type="region of interest" description="Disordered" evidence="1">
    <location>
        <begin position="339"/>
        <end position="448"/>
    </location>
</feature>
<evidence type="ECO:0000313" key="5">
    <source>
        <dbReference type="Proteomes" id="UP001152797"/>
    </source>
</evidence>
<gene>
    <name evidence="2" type="ORF">C1SCF055_LOCUS13264</name>
</gene>
<proteinExistence type="predicted"/>
<feature type="region of interest" description="Disordered" evidence="1">
    <location>
        <begin position="274"/>
        <end position="317"/>
    </location>
</feature>
<accession>A0A9P1C721</accession>
<dbReference type="AlphaFoldDB" id="A0A9P1C721"/>
<dbReference type="OrthoDB" id="420372at2759"/>
<protein>
    <submittedName>
        <fullName evidence="4">Copia protein</fullName>
    </submittedName>
</protein>
<evidence type="ECO:0000256" key="1">
    <source>
        <dbReference type="SAM" id="MobiDB-lite"/>
    </source>
</evidence>
<evidence type="ECO:0000313" key="4">
    <source>
        <dbReference type="EMBL" id="CAL4773182.1"/>
    </source>
</evidence>
<reference evidence="2" key="1">
    <citation type="submission" date="2022-10" db="EMBL/GenBank/DDBJ databases">
        <authorList>
            <person name="Chen Y."/>
            <person name="Dougan E. K."/>
            <person name="Chan C."/>
            <person name="Rhodes N."/>
            <person name="Thang M."/>
        </authorList>
    </citation>
    <scope>NUCLEOTIDE SEQUENCE</scope>
</reference>
<dbReference type="Proteomes" id="UP001152797">
    <property type="component" value="Unassembled WGS sequence"/>
</dbReference>